<feature type="compositionally biased region" description="Acidic residues" evidence="1">
    <location>
        <begin position="97"/>
        <end position="113"/>
    </location>
</feature>
<dbReference type="EMBL" id="JAIFTL010000128">
    <property type="protein sequence ID" value="KAG9322822.1"/>
    <property type="molecule type" value="Genomic_DNA"/>
</dbReference>
<feature type="compositionally biased region" description="Polar residues" evidence="1">
    <location>
        <begin position="221"/>
        <end position="233"/>
    </location>
</feature>
<organism evidence="2 3">
    <name type="scientific">Mortierella alpina</name>
    <name type="common">Oleaginous fungus</name>
    <name type="synonym">Mortierella renispora</name>
    <dbReference type="NCBI Taxonomy" id="64518"/>
    <lineage>
        <taxon>Eukaryota</taxon>
        <taxon>Fungi</taxon>
        <taxon>Fungi incertae sedis</taxon>
        <taxon>Mucoromycota</taxon>
        <taxon>Mortierellomycotina</taxon>
        <taxon>Mortierellomycetes</taxon>
        <taxon>Mortierellales</taxon>
        <taxon>Mortierellaceae</taxon>
        <taxon>Mortierella</taxon>
    </lineage>
</organism>
<dbReference type="Proteomes" id="UP000717515">
    <property type="component" value="Unassembled WGS sequence"/>
</dbReference>
<feature type="compositionally biased region" description="Basic and acidic residues" evidence="1">
    <location>
        <begin position="174"/>
        <end position="218"/>
    </location>
</feature>
<sequence length="233" mass="26266">MPAETKRKFQTGQPVSTRRRAKKQKLAVAQAERDAITPSKKAQRKANRPPKPVKARKPTESAQESDEDDIREDSDEDEDQEDEEEEAMVAHSKADQATDDDEDEHEDESDEEQVPIGRGKKGYKSKVKKPSGKKGKVFADTNAMLSIIDQVAGKEEQRAQVKQANMGKIKSKQSAKEQKQTDKEKAKKALIEQKIEEIKRKKTDKRKEAKHRAVEQEAKASVSSGKRSVSFQL</sequence>
<comment type="caution">
    <text evidence="2">The sequence shown here is derived from an EMBL/GenBank/DDBJ whole genome shotgun (WGS) entry which is preliminary data.</text>
</comment>
<accession>A0A9P8CX18</accession>
<feature type="compositionally biased region" description="Acidic residues" evidence="1">
    <location>
        <begin position="63"/>
        <end position="87"/>
    </location>
</feature>
<dbReference type="AlphaFoldDB" id="A0A9P8CX18"/>
<feature type="region of interest" description="Disordered" evidence="1">
    <location>
        <begin position="153"/>
        <end position="233"/>
    </location>
</feature>
<evidence type="ECO:0000256" key="1">
    <source>
        <dbReference type="SAM" id="MobiDB-lite"/>
    </source>
</evidence>
<evidence type="ECO:0000313" key="3">
    <source>
        <dbReference type="Proteomes" id="UP000717515"/>
    </source>
</evidence>
<feature type="compositionally biased region" description="Basic residues" evidence="1">
    <location>
        <begin position="118"/>
        <end position="136"/>
    </location>
</feature>
<gene>
    <name evidence="2" type="ORF">KVV02_007596</name>
</gene>
<protein>
    <submittedName>
        <fullName evidence="2">Uncharacterized protein</fullName>
    </submittedName>
</protein>
<feature type="compositionally biased region" description="Basic residues" evidence="1">
    <location>
        <begin position="41"/>
        <end position="56"/>
    </location>
</feature>
<reference evidence="2" key="1">
    <citation type="submission" date="2021-07" db="EMBL/GenBank/DDBJ databases">
        <title>Draft genome of Mortierella alpina, strain LL118, isolated from an aspen leaf litter sample.</title>
        <authorList>
            <person name="Yang S."/>
            <person name="Vinatzer B.A."/>
        </authorList>
    </citation>
    <scope>NUCLEOTIDE SEQUENCE</scope>
    <source>
        <strain evidence="2">LL118</strain>
    </source>
</reference>
<feature type="region of interest" description="Disordered" evidence="1">
    <location>
        <begin position="1"/>
        <end position="141"/>
    </location>
</feature>
<proteinExistence type="predicted"/>
<evidence type="ECO:0000313" key="2">
    <source>
        <dbReference type="EMBL" id="KAG9322822.1"/>
    </source>
</evidence>
<name>A0A9P8CX18_MORAP</name>